<dbReference type="InParanoid" id="K5WCK2"/>
<reference evidence="1 2" key="1">
    <citation type="journal article" date="2012" name="BMC Genomics">
        <title>Comparative genomics of the white-rot fungi, Phanerochaete carnosa and P. chrysosporium, to elucidate the genetic basis of the distinct wood types they colonize.</title>
        <authorList>
            <person name="Suzuki H."/>
            <person name="MacDonald J."/>
            <person name="Syed K."/>
            <person name="Salamov A."/>
            <person name="Hori C."/>
            <person name="Aerts A."/>
            <person name="Henrissat B."/>
            <person name="Wiebenga A."/>
            <person name="vanKuyk P.A."/>
            <person name="Barry K."/>
            <person name="Lindquist E."/>
            <person name="LaButti K."/>
            <person name="Lapidus A."/>
            <person name="Lucas S."/>
            <person name="Coutinho P."/>
            <person name="Gong Y."/>
            <person name="Samejima M."/>
            <person name="Mahadevan R."/>
            <person name="Abou-Zaid M."/>
            <person name="de Vries R.P."/>
            <person name="Igarashi K."/>
            <person name="Yadav J.S."/>
            <person name="Grigoriev I.V."/>
            <person name="Master E.R."/>
        </authorList>
    </citation>
    <scope>NUCLEOTIDE SEQUENCE [LARGE SCALE GENOMIC DNA]</scope>
    <source>
        <strain evidence="1 2">HHB-10118-sp</strain>
    </source>
</reference>
<organism evidence="1 2">
    <name type="scientific">Phanerochaete carnosa (strain HHB-10118-sp)</name>
    <name type="common">White-rot fungus</name>
    <name type="synonym">Peniophora carnosa</name>
    <dbReference type="NCBI Taxonomy" id="650164"/>
    <lineage>
        <taxon>Eukaryota</taxon>
        <taxon>Fungi</taxon>
        <taxon>Dikarya</taxon>
        <taxon>Basidiomycota</taxon>
        <taxon>Agaricomycotina</taxon>
        <taxon>Agaricomycetes</taxon>
        <taxon>Polyporales</taxon>
        <taxon>Phanerochaetaceae</taxon>
        <taxon>Phanerochaete</taxon>
    </lineage>
</organism>
<dbReference type="AlphaFoldDB" id="K5WCK2"/>
<dbReference type="HOGENOM" id="CLU_087363_0_0_1"/>
<name>K5WCK2_PHACS</name>
<dbReference type="RefSeq" id="XP_007391102.1">
    <property type="nucleotide sequence ID" value="XM_007391040.1"/>
</dbReference>
<evidence type="ECO:0000313" key="2">
    <source>
        <dbReference type="Proteomes" id="UP000008370"/>
    </source>
</evidence>
<protein>
    <submittedName>
        <fullName evidence="1">Uncharacterized protein</fullName>
    </submittedName>
</protein>
<dbReference type="OrthoDB" id="2803853at2759"/>
<accession>K5WCK2</accession>
<dbReference type="Proteomes" id="UP000008370">
    <property type="component" value="Unassembled WGS sequence"/>
</dbReference>
<dbReference type="EMBL" id="JH930468">
    <property type="protein sequence ID" value="EKM61698.1"/>
    <property type="molecule type" value="Genomic_DNA"/>
</dbReference>
<dbReference type="GeneID" id="18910700"/>
<sequence length="217" mass="23813">MAFHKNLVAVVEPGRLPLYALEPDGSFTSDLDPDIMYFEDRVSSAALEYSRECASRAKCTHSGRCPPSALHVALCDKNGLHVYVIALQTTGGEYTPVHRWSSRNVLERRRYCKTFTLAPSFGSECRSVSYIAESGSNEGYFTLMTTLLPAICDTRTSDEAVAMSAKLTGANMPALYFAPVRDFDDALGLLVVGNAFGELVLFSFDNAAHLQRFAGYL</sequence>
<gene>
    <name evidence="1" type="ORF">PHACADRAFT_190878</name>
</gene>
<proteinExistence type="predicted"/>
<dbReference type="KEGG" id="pco:PHACADRAFT_190878"/>
<evidence type="ECO:0000313" key="1">
    <source>
        <dbReference type="EMBL" id="EKM61698.1"/>
    </source>
</evidence>
<keyword evidence="2" id="KW-1185">Reference proteome</keyword>